<evidence type="ECO:0000313" key="1">
    <source>
        <dbReference type="EMBL" id="GFT00242.1"/>
    </source>
</evidence>
<gene>
    <name evidence="1" type="ORF">NPIL_392581</name>
</gene>
<reference evidence="1" key="1">
    <citation type="submission" date="2020-08" db="EMBL/GenBank/DDBJ databases">
        <title>Multicomponent nature underlies the extraordinary mechanical properties of spider dragline silk.</title>
        <authorList>
            <person name="Kono N."/>
            <person name="Nakamura H."/>
            <person name="Mori M."/>
            <person name="Yoshida Y."/>
            <person name="Ohtoshi R."/>
            <person name="Malay A.D."/>
            <person name="Moran D.A.P."/>
            <person name="Tomita M."/>
            <person name="Numata K."/>
            <person name="Arakawa K."/>
        </authorList>
    </citation>
    <scope>NUCLEOTIDE SEQUENCE</scope>
</reference>
<sequence>MSPRNRITIQQLSIREIVPFVMGNDRDLSDLVKGQIVMTVHWEGIAALLSARVLLYSISTKGGLLSQPEILMKGKQKCFGVFSSAITIRYGTLLTHTQQGFVVDVSSSCFTLALYIIMPYVNIAVGRLRIGKGSSGLDES</sequence>
<name>A0A8X6N8T0_NEPPI</name>
<comment type="caution">
    <text evidence="1">The sequence shown here is derived from an EMBL/GenBank/DDBJ whole genome shotgun (WGS) entry which is preliminary data.</text>
</comment>
<dbReference type="AlphaFoldDB" id="A0A8X6N8T0"/>
<accession>A0A8X6N8T0</accession>
<protein>
    <submittedName>
        <fullName evidence="1">Uncharacterized protein</fullName>
    </submittedName>
</protein>
<proteinExistence type="predicted"/>
<organism evidence="1 2">
    <name type="scientific">Nephila pilipes</name>
    <name type="common">Giant wood spider</name>
    <name type="synonym">Nephila maculata</name>
    <dbReference type="NCBI Taxonomy" id="299642"/>
    <lineage>
        <taxon>Eukaryota</taxon>
        <taxon>Metazoa</taxon>
        <taxon>Ecdysozoa</taxon>
        <taxon>Arthropoda</taxon>
        <taxon>Chelicerata</taxon>
        <taxon>Arachnida</taxon>
        <taxon>Araneae</taxon>
        <taxon>Araneomorphae</taxon>
        <taxon>Entelegynae</taxon>
        <taxon>Araneoidea</taxon>
        <taxon>Nephilidae</taxon>
        <taxon>Nephila</taxon>
    </lineage>
</organism>
<keyword evidence="2" id="KW-1185">Reference proteome</keyword>
<dbReference type="Proteomes" id="UP000887013">
    <property type="component" value="Unassembled WGS sequence"/>
</dbReference>
<evidence type="ECO:0000313" key="2">
    <source>
        <dbReference type="Proteomes" id="UP000887013"/>
    </source>
</evidence>
<dbReference type="EMBL" id="BMAW01006734">
    <property type="protein sequence ID" value="GFT00242.1"/>
    <property type="molecule type" value="Genomic_DNA"/>
</dbReference>